<evidence type="ECO:0000313" key="2">
    <source>
        <dbReference type="EMBL" id="GAA0466260.1"/>
    </source>
</evidence>
<protein>
    <submittedName>
        <fullName evidence="2">Uncharacterized protein</fullName>
    </submittedName>
</protein>
<comment type="caution">
    <text evidence="2">The sequence shown here is derived from an EMBL/GenBank/DDBJ whole genome shotgun (WGS) entry which is preliminary data.</text>
</comment>
<sequence length="99" mass="11256">MRYVEDTGSSCREMRAGVALTGERVLMLVPPLSNNDVRHRRRASARFGRRRARAVRLGGRTMSEAEEREEEPATDHLDDVADGCGCTEIWEHLSEQRDD</sequence>
<name>A0AAV3SH71_HALDO</name>
<proteinExistence type="predicted"/>
<organism evidence="2 3">
    <name type="scientific">Halococcus dombrowskii</name>
    <dbReference type="NCBI Taxonomy" id="179637"/>
    <lineage>
        <taxon>Archaea</taxon>
        <taxon>Methanobacteriati</taxon>
        <taxon>Methanobacteriota</taxon>
        <taxon>Stenosarchaea group</taxon>
        <taxon>Halobacteria</taxon>
        <taxon>Halobacteriales</taxon>
        <taxon>Halococcaceae</taxon>
        <taxon>Halococcus</taxon>
    </lineage>
</organism>
<feature type="region of interest" description="Disordered" evidence="1">
    <location>
        <begin position="58"/>
        <end position="78"/>
    </location>
</feature>
<gene>
    <name evidence="2" type="ORF">GCM10008985_24030</name>
</gene>
<dbReference type="Proteomes" id="UP001500962">
    <property type="component" value="Unassembled WGS sequence"/>
</dbReference>
<evidence type="ECO:0000313" key="3">
    <source>
        <dbReference type="Proteomes" id="UP001500962"/>
    </source>
</evidence>
<reference evidence="2" key="1">
    <citation type="journal article" date="2014" name="Int. J. Syst. Evol. Microbiol.">
        <title>Complete genome sequence of Corynebacterium casei LMG S-19264T (=DSM 44701T), isolated from a smear-ripened cheese.</title>
        <authorList>
            <consortium name="US DOE Joint Genome Institute (JGI-PGF)"/>
            <person name="Walter F."/>
            <person name="Albersmeier A."/>
            <person name="Kalinowski J."/>
            <person name="Ruckert C."/>
        </authorList>
    </citation>
    <scope>NUCLEOTIDE SEQUENCE</scope>
    <source>
        <strain evidence="2">JCM 12289</strain>
    </source>
</reference>
<evidence type="ECO:0000256" key="1">
    <source>
        <dbReference type="SAM" id="MobiDB-lite"/>
    </source>
</evidence>
<dbReference type="AlphaFoldDB" id="A0AAV3SH71"/>
<accession>A0AAV3SH71</accession>
<dbReference type="EMBL" id="BAAADN010000037">
    <property type="protein sequence ID" value="GAA0466260.1"/>
    <property type="molecule type" value="Genomic_DNA"/>
</dbReference>
<reference evidence="2" key="2">
    <citation type="submission" date="2023-12" db="EMBL/GenBank/DDBJ databases">
        <authorList>
            <person name="Sun Q."/>
            <person name="Inoue M."/>
        </authorList>
    </citation>
    <scope>NUCLEOTIDE SEQUENCE</scope>
    <source>
        <strain evidence="2">JCM 12289</strain>
    </source>
</reference>